<proteinExistence type="predicted"/>
<comment type="caution">
    <text evidence="1">The sequence shown here is derived from an EMBL/GenBank/DDBJ whole genome shotgun (WGS) entry which is preliminary data.</text>
</comment>
<evidence type="ECO:0000313" key="1">
    <source>
        <dbReference type="EMBL" id="RQW98708.1"/>
    </source>
</evidence>
<dbReference type="Pfam" id="PF09234">
    <property type="entry name" value="DUF1963"/>
    <property type="match status" value="1"/>
</dbReference>
<protein>
    <submittedName>
        <fullName evidence="1">DUF1963 domain-containing protein</fullName>
    </submittedName>
</protein>
<dbReference type="Gene3D" id="2.30.320.10">
    <property type="entry name" value="YwqG-like"/>
    <property type="match status" value="1"/>
</dbReference>
<dbReference type="InterPro" id="IPR035948">
    <property type="entry name" value="YwqG-like_sf"/>
</dbReference>
<organism evidence="1 2">
    <name type="scientific">Micromonospora chalcea</name>
    <dbReference type="NCBI Taxonomy" id="1874"/>
    <lineage>
        <taxon>Bacteria</taxon>
        <taxon>Bacillati</taxon>
        <taxon>Actinomycetota</taxon>
        <taxon>Actinomycetes</taxon>
        <taxon>Micromonosporales</taxon>
        <taxon>Micromonosporaceae</taxon>
        <taxon>Micromonospora</taxon>
    </lineage>
</organism>
<reference evidence="1 2" key="1">
    <citation type="submission" date="2018-05" db="EMBL/GenBank/DDBJ databases">
        <title>Micromonospora from Atacama Desert.</title>
        <authorList>
            <person name="Carro L."/>
            <person name="Goodfellow M."/>
            <person name="Klenk H.-P."/>
        </authorList>
    </citation>
    <scope>NUCLEOTIDE SEQUENCE [LARGE SCALE GENOMIC DNA]</scope>
    <source>
        <strain evidence="1 2">LB41</strain>
    </source>
</reference>
<dbReference type="RefSeq" id="WP_083297012.1">
    <property type="nucleotide sequence ID" value="NZ_JBEPCC010000002.1"/>
</dbReference>
<evidence type="ECO:0000313" key="2">
    <source>
        <dbReference type="Proteomes" id="UP000274694"/>
    </source>
</evidence>
<accession>A0ABX9YD49</accession>
<dbReference type="SUPFAM" id="SSF103032">
    <property type="entry name" value="Hypothetical protein YwqG"/>
    <property type="match status" value="1"/>
</dbReference>
<gene>
    <name evidence="1" type="ORF">DLJ60_00980</name>
</gene>
<dbReference type="EMBL" id="QGTA01000064">
    <property type="protein sequence ID" value="RQW98708.1"/>
    <property type="molecule type" value="Genomic_DNA"/>
</dbReference>
<keyword evidence="2" id="KW-1185">Reference proteome</keyword>
<name>A0ABX9YD49_MICCH</name>
<dbReference type="Proteomes" id="UP000274694">
    <property type="component" value="Unassembled WGS sequence"/>
</dbReference>
<sequence length="293" mass="33391">MDEREQFRRAAIEQGVPEGEVARFAELIRFRIHAWRREDGVHAGRRGGRPRLPVGVPWPTCPEGSPLPFLLRLDCAALPRVPDLALPADGTLLFFLDQEGAQDVCGIENEKAYARVVYVPAGAETVDGVDVLPAGTDLGRFLAPEHEMYAGLQAELPDWLDRSEEWLCDTQIKLLRDLPHRKEMGALLEQLWPERDGWIQHDVFVGGYTISAQDPPETFMTDRERMQQASSLPRAERLVAQYEEEQRVVREWVPLAQFGVPDEEYVNARFLIRHDDLAAGRFDRVLSFCEFTE</sequence>
<dbReference type="InterPro" id="IPR015315">
    <property type="entry name" value="DUF1963"/>
</dbReference>